<name>A0A074WD73_AURM1</name>
<dbReference type="Proteomes" id="UP000030672">
    <property type="component" value="Unassembled WGS sequence"/>
</dbReference>
<evidence type="ECO:0000313" key="2">
    <source>
        <dbReference type="Proteomes" id="UP000030672"/>
    </source>
</evidence>
<protein>
    <submittedName>
        <fullName evidence="1">Uncharacterized protein</fullName>
    </submittedName>
</protein>
<dbReference type="PANTHER" id="PTHR42085:SF2">
    <property type="entry name" value="F-BOX DOMAIN-CONTAINING PROTEIN"/>
    <property type="match status" value="1"/>
</dbReference>
<dbReference type="PANTHER" id="PTHR42085">
    <property type="entry name" value="F-BOX DOMAIN-CONTAINING PROTEIN"/>
    <property type="match status" value="1"/>
</dbReference>
<dbReference type="InterPro" id="IPR038883">
    <property type="entry name" value="AN11006-like"/>
</dbReference>
<accession>A0A074WD73</accession>
<dbReference type="HOGENOM" id="CLU_924341_0_0_1"/>
<dbReference type="EMBL" id="KL584843">
    <property type="protein sequence ID" value="KEQ60436.1"/>
    <property type="molecule type" value="Genomic_DNA"/>
</dbReference>
<dbReference type="RefSeq" id="XP_040877459.1">
    <property type="nucleotide sequence ID" value="XM_041022726.1"/>
</dbReference>
<gene>
    <name evidence="1" type="ORF">M437DRAFT_54621</name>
</gene>
<evidence type="ECO:0000313" key="1">
    <source>
        <dbReference type="EMBL" id="KEQ60436.1"/>
    </source>
</evidence>
<dbReference type="AlphaFoldDB" id="A0A074WD73"/>
<proteinExistence type="predicted"/>
<reference evidence="1 2" key="1">
    <citation type="journal article" date="2014" name="BMC Genomics">
        <title>Genome sequencing of four Aureobasidium pullulans varieties: biotechnological potential, stress tolerance, and description of new species.</title>
        <authorList>
            <person name="Gostin Ar C."/>
            <person name="Ohm R.A."/>
            <person name="Kogej T."/>
            <person name="Sonjak S."/>
            <person name="Turk M."/>
            <person name="Zajc J."/>
            <person name="Zalar P."/>
            <person name="Grube M."/>
            <person name="Sun H."/>
            <person name="Han J."/>
            <person name="Sharma A."/>
            <person name="Chiniquy J."/>
            <person name="Ngan C.Y."/>
            <person name="Lipzen A."/>
            <person name="Barry K."/>
            <person name="Grigoriev I.V."/>
            <person name="Gunde-Cimerman N."/>
        </authorList>
    </citation>
    <scope>NUCLEOTIDE SEQUENCE [LARGE SCALE GENOMIC DNA]</scope>
    <source>
        <strain evidence="1 2">CBS 110374</strain>
    </source>
</reference>
<keyword evidence="2" id="KW-1185">Reference proteome</keyword>
<dbReference type="GeneID" id="63916099"/>
<sequence length="301" mass="34531">MNKSLFLSLPVEIRDQIYSYVLIGLGPSRHKTTRCGPAYYIHDFCLRPSPAARKLRYPDIHAITARDHPLLNTCHQIANEGFDLFLSNNEFIQDILVTSLTTSACKFLSLFIKGIGDRLHLVRRMGLAIEEPDEDLLAKLMNWLVTVSIAERIRTGVMILRVKITRPTKSPPLFEPTGESWTIAPKDESLMVLNIVAGDEKASWTEFEKSKKLDWEGRQCGADRVLSSCRAAGMESVKDREKAWREERRVWWEETWQTMREKYQGWLEIMADLKHRPKVVVGCGDGEMGVRRSRMGHNQTS</sequence>
<organism evidence="1 2">
    <name type="scientific">Aureobasidium melanogenum (strain CBS 110374)</name>
    <name type="common">Aureobasidium pullulans var. melanogenum</name>
    <dbReference type="NCBI Taxonomy" id="1043003"/>
    <lineage>
        <taxon>Eukaryota</taxon>
        <taxon>Fungi</taxon>
        <taxon>Dikarya</taxon>
        <taxon>Ascomycota</taxon>
        <taxon>Pezizomycotina</taxon>
        <taxon>Dothideomycetes</taxon>
        <taxon>Dothideomycetidae</taxon>
        <taxon>Dothideales</taxon>
        <taxon>Saccotheciaceae</taxon>
        <taxon>Aureobasidium</taxon>
    </lineage>
</organism>